<evidence type="ECO:0000256" key="1">
    <source>
        <dbReference type="ARBA" id="ARBA00001933"/>
    </source>
</evidence>
<evidence type="ECO:0000256" key="4">
    <source>
        <dbReference type="ARBA" id="ARBA00023239"/>
    </source>
</evidence>
<dbReference type="GO" id="GO:0006565">
    <property type="term" value="P:L-serine catabolic process"/>
    <property type="evidence" value="ECO:0007669"/>
    <property type="project" value="TreeGrafter"/>
</dbReference>
<gene>
    <name evidence="6" type="ORF">E5676_scaffold202G00750</name>
</gene>
<keyword evidence="4" id="KW-0456">Lyase</keyword>
<comment type="caution">
    <text evidence="6">The sequence shown here is derived from an EMBL/GenBank/DDBJ whole genome shotgun (WGS) entry which is preliminary data.</text>
</comment>
<reference evidence="6 7" key="1">
    <citation type="submission" date="2019-08" db="EMBL/GenBank/DDBJ databases">
        <title>Draft genome sequences of two oriental melons (Cucumis melo L. var makuwa).</title>
        <authorList>
            <person name="Kwon S.-Y."/>
        </authorList>
    </citation>
    <scope>NUCLEOTIDE SEQUENCE [LARGE SCALE GENOMIC DNA]</scope>
    <source>
        <strain evidence="7">cv. Chang Bougi</strain>
        <tissue evidence="6">Leaf</tissue>
    </source>
</reference>
<proteinExistence type="inferred from homology"/>
<dbReference type="Gene3D" id="3.40.50.1100">
    <property type="match status" value="2"/>
</dbReference>
<evidence type="ECO:0000256" key="3">
    <source>
        <dbReference type="ARBA" id="ARBA00022898"/>
    </source>
</evidence>
<protein>
    <submittedName>
        <fullName evidence="6">Threonine dehydratase biosynthetic</fullName>
    </submittedName>
</protein>
<dbReference type="PANTHER" id="PTHR48078">
    <property type="entry name" value="THREONINE DEHYDRATASE, MITOCHONDRIAL-RELATED"/>
    <property type="match status" value="1"/>
</dbReference>
<accession>A0A5D3CAJ2</accession>
<dbReference type="GO" id="GO:0030170">
    <property type="term" value="F:pyridoxal phosphate binding"/>
    <property type="evidence" value="ECO:0007669"/>
    <property type="project" value="InterPro"/>
</dbReference>
<dbReference type="InterPro" id="IPR001926">
    <property type="entry name" value="TrpB-like_PALP"/>
</dbReference>
<dbReference type="GO" id="GO:0004794">
    <property type="term" value="F:threonine deaminase activity"/>
    <property type="evidence" value="ECO:0007669"/>
    <property type="project" value="UniProtKB-ARBA"/>
</dbReference>
<evidence type="ECO:0000313" key="6">
    <source>
        <dbReference type="EMBL" id="TYK07356.1"/>
    </source>
</evidence>
<dbReference type="GO" id="GO:0006567">
    <property type="term" value="P:L-threonine catabolic process"/>
    <property type="evidence" value="ECO:0007669"/>
    <property type="project" value="TreeGrafter"/>
</dbReference>
<name>A0A5D3CAJ2_CUCMM</name>
<dbReference type="GO" id="GO:0003941">
    <property type="term" value="F:L-serine ammonia-lyase activity"/>
    <property type="evidence" value="ECO:0007669"/>
    <property type="project" value="TreeGrafter"/>
</dbReference>
<evidence type="ECO:0000313" key="7">
    <source>
        <dbReference type="Proteomes" id="UP000321947"/>
    </source>
</evidence>
<dbReference type="InterPro" id="IPR000634">
    <property type="entry name" value="Ser/Thr_deHydtase_PyrdxlP-BS"/>
</dbReference>
<dbReference type="PROSITE" id="PS00165">
    <property type="entry name" value="DEHYDRATASE_SER_THR"/>
    <property type="match status" value="1"/>
</dbReference>
<dbReference type="CDD" id="cd01562">
    <property type="entry name" value="Thr-dehyd"/>
    <property type="match status" value="1"/>
</dbReference>
<organism evidence="6 7">
    <name type="scientific">Cucumis melo var. makuwa</name>
    <name type="common">Oriental melon</name>
    <dbReference type="NCBI Taxonomy" id="1194695"/>
    <lineage>
        <taxon>Eukaryota</taxon>
        <taxon>Viridiplantae</taxon>
        <taxon>Streptophyta</taxon>
        <taxon>Embryophyta</taxon>
        <taxon>Tracheophyta</taxon>
        <taxon>Spermatophyta</taxon>
        <taxon>Magnoliopsida</taxon>
        <taxon>eudicotyledons</taxon>
        <taxon>Gunneridae</taxon>
        <taxon>Pentapetalae</taxon>
        <taxon>rosids</taxon>
        <taxon>fabids</taxon>
        <taxon>Cucurbitales</taxon>
        <taxon>Cucurbitaceae</taxon>
        <taxon>Benincaseae</taxon>
        <taxon>Cucumis</taxon>
    </lineage>
</organism>
<evidence type="ECO:0000259" key="5">
    <source>
        <dbReference type="Pfam" id="PF00291"/>
    </source>
</evidence>
<dbReference type="GO" id="GO:0009097">
    <property type="term" value="P:isoleucine biosynthetic process"/>
    <property type="evidence" value="ECO:0007669"/>
    <property type="project" value="TreeGrafter"/>
</dbReference>
<dbReference type="InterPro" id="IPR050147">
    <property type="entry name" value="Ser/Thr_Dehydratase"/>
</dbReference>
<evidence type="ECO:0000256" key="2">
    <source>
        <dbReference type="ARBA" id="ARBA00010869"/>
    </source>
</evidence>
<dbReference type="AlphaFoldDB" id="A0A5D3CAJ2"/>
<dbReference type="Proteomes" id="UP000321947">
    <property type="component" value="Unassembled WGS sequence"/>
</dbReference>
<comment type="cofactor">
    <cofactor evidence="1">
        <name>pyridoxal 5'-phosphate</name>
        <dbReference type="ChEBI" id="CHEBI:597326"/>
    </cofactor>
</comment>
<dbReference type="InterPro" id="IPR036052">
    <property type="entry name" value="TrpB-like_PALP_sf"/>
</dbReference>
<dbReference type="SUPFAM" id="SSF53686">
    <property type="entry name" value="Tryptophan synthase beta subunit-like PLP-dependent enzymes"/>
    <property type="match status" value="1"/>
</dbReference>
<dbReference type="Pfam" id="PF00291">
    <property type="entry name" value="PALP"/>
    <property type="match status" value="1"/>
</dbReference>
<sequence length="299" mass="32748">MLGAIPKRPEVIDERRQMKYLKNILSSKVYDVAIESPLELTRKLSTQLGINLWLKRDDSQYVFSFKIRGAYNMMANLPKEALESGVICASAGNHAQGVALAAGRLRTEAVIVMPRSTPPIKIDAVRSLGGNVVLHGDTFDDAQEYAQQLRKVRNLTIIPPFDNENVIIGQGTVGMEIGRQTRDGVAVKQVGDENFRISRELIDGIVLVDKDAIAAGIKDMFEDTRSILEPAGTVSITGAKAYCKYNNIKGVNIVAVRSGANMNFDQLGSIADNADSGNQTEATFATILPEKPRRLKNIF</sequence>
<dbReference type="FunFam" id="3.40.50.1100:FF:000005">
    <property type="entry name" value="Threonine dehydratase catabolic"/>
    <property type="match status" value="1"/>
</dbReference>
<feature type="domain" description="Tryptophan synthase beta chain-like PALP" evidence="5">
    <location>
        <begin position="35"/>
        <end position="181"/>
    </location>
</feature>
<dbReference type="EMBL" id="SSTD01013307">
    <property type="protein sequence ID" value="TYK07356.1"/>
    <property type="molecule type" value="Genomic_DNA"/>
</dbReference>
<comment type="similarity">
    <text evidence="2">Belongs to the serine/threonine dehydratase family.</text>
</comment>
<dbReference type="PANTHER" id="PTHR48078:SF11">
    <property type="entry name" value="THREONINE DEHYDRATASE, MITOCHONDRIAL"/>
    <property type="match status" value="1"/>
</dbReference>
<keyword evidence="3" id="KW-0663">Pyridoxal phosphate</keyword>